<dbReference type="Pfam" id="PF01128">
    <property type="entry name" value="IspD"/>
    <property type="match status" value="1"/>
</dbReference>
<dbReference type="RefSeq" id="WP_100426415.1">
    <property type="nucleotide sequence ID" value="NZ_JAXFBG010000105.1"/>
</dbReference>
<evidence type="ECO:0000313" key="3">
    <source>
        <dbReference type="EMBL" id="PJJ42564.1"/>
    </source>
</evidence>
<dbReference type="EMBL" id="PGEX01000001">
    <property type="protein sequence ID" value="PJJ42564.1"/>
    <property type="molecule type" value="Genomic_DNA"/>
</dbReference>
<gene>
    <name evidence="3" type="ORF">BGX16_2596</name>
</gene>
<dbReference type="InterPro" id="IPR034683">
    <property type="entry name" value="IspD/TarI"/>
</dbReference>
<dbReference type="Gene3D" id="3.90.550.10">
    <property type="entry name" value="Spore Coat Polysaccharide Biosynthesis Protein SpsA, Chain A"/>
    <property type="match status" value="1"/>
</dbReference>
<name>A0A2M9AA44_9BACT</name>
<dbReference type="CDD" id="cd02516">
    <property type="entry name" value="CDP-ME_synthetase"/>
    <property type="match status" value="1"/>
</dbReference>
<dbReference type="PANTHER" id="PTHR43015:SF1">
    <property type="entry name" value="D-RIBITOL-5-PHOSPHATE CYTIDYLYLTRANSFERASE"/>
    <property type="match status" value="1"/>
</dbReference>
<reference evidence="3 4" key="1">
    <citation type="submission" date="2017-11" db="EMBL/GenBank/DDBJ databases">
        <title>Animal gut microbial communities from fecal samples from Wisconsin, USA.</title>
        <authorList>
            <person name="Neumann A."/>
        </authorList>
    </citation>
    <scope>NUCLEOTIDE SEQUENCE [LARGE SCALE GENOMIC DNA]</scope>
    <source>
        <strain evidence="3 4">UWS3</strain>
    </source>
</reference>
<dbReference type="GO" id="GO:0070567">
    <property type="term" value="F:cytidylyltransferase activity"/>
    <property type="evidence" value="ECO:0007669"/>
    <property type="project" value="InterPro"/>
</dbReference>
<dbReference type="SUPFAM" id="SSF53448">
    <property type="entry name" value="Nucleotide-diphospho-sugar transferases"/>
    <property type="match status" value="1"/>
</dbReference>
<comment type="caution">
    <text evidence="3">The sequence shown here is derived from an EMBL/GenBank/DDBJ whole genome shotgun (WGS) entry which is preliminary data.</text>
</comment>
<accession>A0A2M9AA44</accession>
<dbReference type="PANTHER" id="PTHR43015">
    <property type="entry name" value="D-RIBITOL-5-PHOSPHATE CYTIDYLYLTRANSFERASE"/>
    <property type="match status" value="1"/>
</dbReference>
<organism evidence="3 4">
    <name type="scientific">Hallerella succinigenes</name>
    <dbReference type="NCBI Taxonomy" id="1896222"/>
    <lineage>
        <taxon>Bacteria</taxon>
        <taxon>Pseudomonadati</taxon>
        <taxon>Fibrobacterota</taxon>
        <taxon>Fibrobacteria</taxon>
        <taxon>Fibrobacterales</taxon>
        <taxon>Fibrobacteraceae</taxon>
        <taxon>Hallerella</taxon>
    </lineage>
</organism>
<dbReference type="OrthoDB" id="9806837at2"/>
<dbReference type="GO" id="GO:0005829">
    <property type="term" value="C:cytosol"/>
    <property type="evidence" value="ECO:0007669"/>
    <property type="project" value="TreeGrafter"/>
</dbReference>
<dbReference type="AlphaFoldDB" id="A0A2M9AA44"/>
<keyword evidence="2 3" id="KW-0548">Nucleotidyltransferase</keyword>
<evidence type="ECO:0000313" key="4">
    <source>
        <dbReference type="Proteomes" id="UP000231134"/>
    </source>
</evidence>
<evidence type="ECO:0000256" key="2">
    <source>
        <dbReference type="ARBA" id="ARBA00022695"/>
    </source>
</evidence>
<evidence type="ECO:0000256" key="1">
    <source>
        <dbReference type="ARBA" id="ARBA00022679"/>
    </source>
</evidence>
<dbReference type="PROSITE" id="PS01295">
    <property type="entry name" value="ISPD"/>
    <property type="match status" value="1"/>
</dbReference>
<protein>
    <submittedName>
        <fullName evidence="3">2-C-methyl-D-erythritol 4-phosphate cytidylyltransferase</fullName>
    </submittedName>
</protein>
<keyword evidence="1 3" id="KW-0808">Transferase</keyword>
<dbReference type="InterPro" id="IPR018294">
    <property type="entry name" value="ISPD_synthase_CS"/>
</dbReference>
<keyword evidence="4" id="KW-1185">Reference proteome</keyword>
<sequence length="239" mass="26457">MNIALLTAGGTGNRMGQDIPKQFMCIDNQPVIIYTMQAFQYSKDIDAIAVVCIPGWEPIMQAYANQFNITKLKWIFPGGDSNQESIFNGISGLKSNGCDDDDIILVHDGVRPLVSNEIIANNIATCKEFGYAVTGLTCKEAIMELVDGNVHEIEIPRERLVRTQTPHTYRLKSLLKAHEDAKKQGIVNTVASCTLIAATGVKDQHLVEGSEKNGLKLTRPQDVEIFKAMIHSEPEPWMK</sequence>
<dbReference type="InterPro" id="IPR029044">
    <property type="entry name" value="Nucleotide-diphossugar_trans"/>
</dbReference>
<proteinExistence type="predicted"/>
<dbReference type="GO" id="GO:0008299">
    <property type="term" value="P:isoprenoid biosynthetic process"/>
    <property type="evidence" value="ECO:0007669"/>
    <property type="project" value="InterPro"/>
</dbReference>
<dbReference type="Proteomes" id="UP000231134">
    <property type="component" value="Unassembled WGS sequence"/>
</dbReference>